<dbReference type="Proteomes" id="UP000199042">
    <property type="component" value="Unassembled WGS sequence"/>
</dbReference>
<dbReference type="EMBL" id="FNQH01000001">
    <property type="protein sequence ID" value="SDZ94477.1"/>
    <property type="molecule type" value="Genomic_DNA"/>
</dbReference>
<sequence>MAYLTKRDYVDAESKEIVKKGTVINGDKEKLERLLELDIVSEVHIGSELPKEKVTRKASANKSDALKASDSAD</sequence>
<evidence type="ECO:0000256" key="1">
    <source>
        <dbReference type="SAM" id="MobiDB-lite"/>
    </source>
</evidence>
<keyword evidence="3" id="KW-1185">Reference proteome</keyword>
<gene>
    <name evidence="2" type="ORF">SAMN04488525_101688</name>
</gene>
<accession>A0AB37ZXB2</accession>
<dbReference type="RefSeq" id="WP_086986752.1">
    <property type="nucleotide sequence ID" value="NZ_FJNA01000002.1"/>
</dbReference>
<dbReference type="AlphaFoldDB" id="A0AB37ZXB2"/>
<evidence type="ECO:0000313" key="2">
    <source>
        <dbReference type="EMBL" id="SDZ94477.1"/>
    </source>
</evidence>
<proteinExistence type="predicted"/>
<evidence type="ECO:0000313" key="3">
    <source>
        <dbReference type="Proteomes" id="UP000199042"/>
    </source>
</evidence>
<organism evidence="2 3">
    <name type="scientific">Trichococcus collinsii</name>
    <dbReference type="NCBI Taxonomy" id="157076"/>
    <lineage>
        <taxon>Bacteria</taxon>
        <taxon>Bacillati</taxon>
        <taxon>Bacillota</taxon>
        <taxon>Bacilli</taxon>
        <taxon>Lactobacillales</taxon>
        <taxon>Carnobacteriaceae</taxon>
        <taxon>Trichococcus</taxon>
    </lineage>
</organism>
<reference evidence="2 3" key="1">
    <citation type="submission" date="2016-10" db="EMBL/GenBank/DDBJ databases">
        <authorList>
            <person name="Varghese N."/>
            <person name="Submissions S."/>
        </authorList>
    </citation>
    <scope>NUCLEOTIDE SEQUENCE [LARGE SCALE GENOMIC DNA]</scope>
    <source>
        <strain evidence="2 3">DSM 14526</strain>
    </source>
</reference>
<name>A0AB37ZXB2_9LACT</name>
<comment type="caution">
    <text evidence="2">The sequence shown here is derived from an EMBL/GenBank/DDBJ whole genome shotgun (WGS) entry which is preliminary data.</text>
</comment>
<feature type="region of interest" description="Disordered" evidence="1">
    <location>
        <begin position="51"/>
        <end position="73"/>
    </location>
</feature>
<protein>
    <submittedName>
        <fullName evidence="2">Uncharacterized protein</fullName>
    </submittedName>
</protein>